<dbReference type="EMBL" id="BMLG01000004">
    <property type="protein sequence ID" value="GGM28501.1"/>
    <property type="molecule type" value="Genomic_DNA"/>
</dbReference>
<protein>
    <submittedName>
        <fullName evidence="1">Uncharacterized protein</fullName>
    </submittedName>
</protein>
<sequence length="56" mass="6226">MEVVFASIFKLFQLKDVNVIEKVKIIVAHIGIGLCGNKLLSQKKQQKADLAFCCFG</sequence>
<comment type="caution">
    <text evidence="1">The sequence shown here is derived from an EMBL/GenBank/DDBJ whole genome shotgun (WGS) entry which is preliminary data.</text>
</comment>
<keyword evidence="2" id="KW-1185">Reference proteome</keyword>
<proteinExistence type="predicted"/>
<organism evidence="1 2">
    <name type="scientific">Paraliobacillus quinghaiensis</name>
    <dbReference type="NCBI Taxonomy" id="470815"/>
    <lineage>
        <taxon>Bacteria</taxon>
        <taxon>Bacillati</taxon>
        <taxon>Bacillota</taxon>
        <taxon>Bacilli</taxon>
        <taxon>Bacillales</taxon>
        <taxon>Bacillaceae</taxon>
        <taxon>Paraliobacillus</taxon>
    </lineage>
</organism>
<dbReference type="AlphaFoldDB" id="A0A917TN99"/>
<accession>A0A917TN99</accession>
<gene>
    <name evidence="1" type="ORF">GCM10011351_13070</name>
</gene>
<dbReference type="RefSeq" id="WP_162879136.1">
    <property type="nucleotide sequence ID" value="NZ_BMLG01000004.1"/>
</dbReference>
<name>A0A917TN99_9BACI</name>
<reference evidence="1" key="2">
    <citation type="submission" date="2020-09" db="EMBL/GenBank/DDBJ databases">
        <authorList>
            <person name="Sun Q."/>
            <person name="Zhou Y."/>
        </authorList>
    </citation>
    <scope>NUCLEOTIDE SEQUENCE</scope>
    <source>
        <strain evidence="1">CGMCC 1.6333</strain>
    </source>
</reference>
<reference evidence="1" key="1">
    <citation type="journal article" date="2014" name="Int. J. Syst. Evol. Microbiol.">
        <title>Complete genome sequence of Corynebacterium casei LMG S-19264T (=DSM 44701T), isolated from a smear-ripened cheese.</title>
        <authorList>
            <consortium name="US DOE Joint Genome Institute (JGI-PGF)"/>
            <person name="Walter F."/>
            <person name="Albersmeier A."/>
            <person name="Kalinowski J."/>
            <person name="Ruckert C."/>
        </authorList>
    </citation>
    <scope>NUCLEOTIDE SEQUENCE</scope>
    <source>
        <strain evidence="1">CGMCC 1.6333</strain>
    </source>
</reference>
<evidence type="ECO:0000313" key="1">
    <source>
        <dbReference type="EMBL" id="GGM28501.1"/>
    </source>
</evidence>
<dbReference type="Proteomes" id="UP000618460">
    <property type="component" value="Unassembled WGS sequence"/>
</dbReference>
<evidence type="ECO:0000313" key="2">
    <source>
        <dbReference type="Proteomes" id="UP000618460"/>
    </source>
</evidence>